<dbReference type="Proteomes" id="UP001159363">
    <property type="component" value="Chromosome 2"/>
</dbReference>
<evidence type="ECO:0000256" key="2">
    <source>
        <dbReference type="ARBA" id="ARBA00022490"/>
    </source>
</evidence>
<keyword evidence="5" id="KW-0966">Cell projection</keyword>
<comment type="subcellular location">
    <subcellularLocation>
        <location evidence="1">Cytoplasm</location>
        <location evidence="1">Cytoskeleton</location>
        <location evidence="1">Cilium axoneme</location>
    </subcellularLocation>
</comment>
<feature type="compositionally biased region" description="Basic and acidic residues" evidence="6">
    <location>
        <begin position="179"/>
        <end position="191"/>
    </location>
</feature>
<evidence type="ECO:0000256" key="4">
    <source>
        <dbReference type="ARBA" id="ARBA00023212"/>
    </source>
</evidence>
<dbReference type="PANTHER" id="PTHR13159:SF0">
    <property type="entry name" value="RADIAL SPOKE HEAD 6 HOMOLOG A"/>
    <property type="match status" value="1"/>
</dbReference>
<accession>A0ABQ9I6J9</accession>
<feature type="compositionally biased region" description="Acidic residues" evidence="6">
    <location>
        <begin position="527"/>
        <end position="546"/>
    </location>
</feature>
<evidence type="ECO:0000256" key="3">
    <source>
        <dbReference type="ARBA" id="ARBA00023069"/>
    </source>
</evidence>
<feature type="compositionally biased region" description="Basic and acidic residues" evidence="6">
    <location>
        <begin position="516"/>
        <end position="526"/>
    </location>
</feature>
<organism evidence="7 8">
    <name type="scientific">Dryococelus australis</name>
    <dbReference type="NCBI Taxonomy" id="614101"/>
    <lineage>
        <taxon>Eukaryota</taxon>
        <taxon>Metazoa</taxon>
        <taxon>Ecdysozoa</taxon>
        <taxon>Arthropoda</taxon>
        <taxon>Hexapoda</taxon>
        <taxon>Insecta</taxon>
        <taxon>Pterygota</taxon>
        <taxon>Neoptera</taxon>
        <taxon>Polyneoptera</taxon>
        <taxon>Phasmatodea</taxon>
        <taxon>Verophasmatodea</taxon>
        <taxon>Anareolatae</taxon>
        <taxon>Phasmatidae</taxon>
        <taxon>Eurycanthinae</taxon>
        <taxon>Dryococelus</taxon>
    </lineage>
</organism>
<name>A0ABQ9I6J9_9NEOP</name>
<protein>
    <submittedName>
        <fullName evidence="7">Uncharacterized protein</fullName>
    </submittedName>
</protein>
<keyword evidence="4" id="KW-0206">Cytoskeleton</keyword>
<feature type="region of interest" description="Disordered" evidence="6">
    <location>
        <begin position="503"/>
        <end position="546"/>
    </location>
</feature>
<evidence type="ECO:0000256" key="6">
    <source>
        <dbReference type="SAM" id="MobiDB-lite"/>
    </source>
</evidence>
<feature type="region of interest" description="Disordered" evidence="6">
    <location>
        <begin position="179"/>
        <end position="215"/>
    </location>
</feature>
<sequence length="546" mass="62472">MSDYDEETPTVIGVEQLEQQSAPSNIGSTINVFDSPLALFPLPRLEHDVAAAKKYLHKVSDHKGTSLYDHLSQLLTKILTERPDNVVEFFEEYSRELKESRFFPEKDLLRDVYMPPEAYGEALRLMPMFEIGSVSDDEGDDDQVEKVVSKVTDVLENSYYFEQAQLTEDEYAKRNAEIDEVETRQEEERSQLTEMADLPESTEEAPKEDDKEEVIEDEEGVKIRELLSKLPPIPQTTFKPPLEVPPERPGSGANKMVYYVCNRPGESWTMLPDVTPQHITVARKIKRFFTGDLATEIQTSPTFPGTEINYLRAQIARISAGTQVSPRGFYHTGQDEEEEEVLDEEGLANNIVENPDYEPLLITDMLDIENWVHHTSHILDQGRVVWWKPPAEGDVEEEEEEKEEEDLDGPLIEEVGPPLLNPLSEDVTLETVPPWNTRVSSYLAPETAVVNVMSNLWPGAYCFWADKKTDNIYLGFGHKFTNTNFTPEPMEPIQSVYPEGPEIMEMDDPTPEEEEAWRLEHAPKEEEGVEEEQEEEEEEEIIEDDD</sequence>
<reference evidence="7 8" key="1">
    <citation type="submission" date="2023-02" db="EMBL/GenBank/DDBJ databases">
        <title>LHISI_Scaffold_Assembly.</title>
        <authorList>
            <person name="Stuart O.P."/>
            <person name="Cleave R."/>
            <person name="Magrath M.J.L."/>
            <person name="Mikheyev A.S."/>
        </authorList>
    </citation>
    <scope>NUCLEOTIDE SEQUENCE [LARGE SCALE GENOMIC DNA]</scope>
    <source>
        <strain evidence="7">Daus_M_001</strain>
        <tissue evidence="7">Leg muscle</tissue>
    </source>
</reference>
<keyword evidence="3" id="KW-0969">Cilium</keyword>
<dbReference type="EMBL" id="JARBHB010000002">
    <property type="protein sequence ID" value="KAJ8892260.1"/>
    <property type="molecule type" value="Genomic_DNA"/>
</dbReference>
<keyword evidence="2" id="KW-0963">Cytoplasm</keyword>
<proteinExistence type="predicted"/>
<evidence type="ECO:0000313" key="7">
    <source>
        <dbReference type="EMBL" id="KAJ8892260.1"/>
    </source>
</evidence>
<dbReference type="InterPro" id="IPR006802">
    <property type="entry name" value="Radial_spoke"/>
</dbReference>
<comment type="caution">
    <text evidence="7">The sequence shown here is derived from an EMBL/GenBank/DDBJ whole genome shotgun (WGS) entry which is preliminary data.</text>
</comment>
<feature type="compositionally biased region" description="Acidic residues" evidence="6">
    <location>
        <begin position="503"/>
        <end position="515"/>
    </location>
</feature>
<evidence type="ECO:0000313" key="8">
    <source>
        <dbReference type="Proteomes" id="UP001159363"/>
    </source>
</evidence>
<gene>
    <name evidence="7" type="ORF">PR048_004840</name>
</gene>
<keyword evidence="8" id="KW-1185">Reference proteome</keyword>
<dbReference type="Pfam" id="PF04712">
    <property type="entry name" value="Radial_spoke"/>
    <property type="match status" value="2"/>
</dbReference>
<evidence type="ECO:0000256" key="1">
    <source>
        <dbReference type="ARBA" id="ARBA00004430"/>
    </source>
</evidence>
<dbReference type="CDD" id="cd22963">
    <property type="entry name" value="DD_CrRSP4-like"/>
    <property type="match status" value="1"/>
</dbReference>
<evidence type="ECO:0000256" key="5">
    <source>
        <dbReference type="ARBA" id="ARBA00023273"/>
    </source>
</evidence>
<dbReference type="PANTHER" id="PTHR13159">
    <property type="entry name" value="RADIAL SPOKEHEAD-RELATED"/>
    <property type="match status" value="1"/>
</dbReference>